<organism evidence="1 2">
    <name type="scientific">Hyaloperonospora brassicae</name>
    <name type="common">Brassica downy mildew</name>
    <name type="synonym">Peronospora brassicae</name>
    <dbReference type="NCBI Taxonomy" id="162125"/>
    <lineage>
        <taxon>Eukaryota</taxon>
        <taxon>Sar</taxon>
        <taxon>Stramenopiles</taxon>
        <taxon>Oomycota</taxon>
        <taxon>Peronosporomycetes</taxon>
        <taxon>Peronosporales</taxon>
        <taxon>Peronosporaceae</taxon>
        <taxon>Hyaloperonospora</taxon>
    </lineage>
</organism>
<dbReference type="AlphaFoldDB" id="A0AAV0UBS2"/>
<protein>
    <submittedName>
        <fullName evidence="1">Uncharacterized protein</fullName>
    </submittedName>
</protein>
<sequence length="224" mass="24181">MGVALACWNGGNDTPDACKTRHDNGNHCNHHHHIGRPANWDTFLVPLATSTTASSGSRLLSAFYCRLLADSSDCAFYVDTRGKRLTGPYLDRIELVDNYFAPRRGPTGDRCLVSLRTARAVAPSDDCASTSSTLTSELDYWTASLAPLDPTQRRHGTLPPVLGRSASVGPPADARVKMHRVRTSPQLQDDVHSAYSQSPWSAQFGDCSVLSPQRMAAGAVASAR</sequence>
<keyword evidence="2" id="KW-1185">Reference proteome</keyword>
<dbReference type="EMBL" id="CANTFL010001192">
    <property type="protein sequence ID" value="CAI5733099.1"/>
    <property type="molecule type" value="Genomic_DNA"/>
</dbReference>
<name>A0AAV0UBS2_HYABA</name>
<dbReference type="Proteomes" id="UP001162031">
    <property type="component" value="Unassembled WGS sequence"/>
</dbReference>
<reference evidence="1" key="1">
    <citation type="submission" date="2022-12" db="EMBL/GenBank/DDBJ databases">
        <authorList>
            <person name="Webb A."/>
        </authorList>
    </citation>
    <scope>NUCLEOTIDE SEQUENCE</scope>
    <source>
        <strain evidence="1">Hp1</strain>
    </source>
</reference>
<comment type="caution">
    <text evidence="1">The sequence shown here is derived from an EMBL/GenBank/DDBJ whole genome shotgun (WGS) entry which is preliminary data.</text>
</comment>
<gene>
    <name evidence="1" type="ORF">HBR001_LOCUS5727</name>
</gene>
<proteinExistence type="predicted"/>
<evidence type="ECO:0000313" key="1">
    <source>
        <dbReference type="EMBL" id="CAI5733099.1"/>
    </source>
</evidence>
<accession>A0AAV0UBS2</accession>
<evidence type="ECO:0000313" key="2">
    <source>
        <dbReference type="Proteomes" id="UP001162031"/>
    </source>
</evidence>